<dbReference type="EMBL" id="JAMXFF010000050">
    <property type="protein sequence ID" value="MCT7969423.1"/>
    <property type="molecule type" value="Genomic_DNA"/>
</dbReference>
<name>A0ABT2MXK4_9CYAN</name>
<accession>A0ABT2MXK4</accession>
<organism evidence="1 2">
    <name type="scientific">Laspinema palackyanum D2a</name>
    <dbReference type="NCBI Taxonomy" id="2953684"/>
    <lineage>
        <taxon>Bacteria</taxon>
        <taxon>Bacillati</taxon>
        <taxon>Cyanobacteriota</taxon>
        <taxon>Cyanophyceae</taxon>
        <taxon>Oscillatoriophycideae</taxon>
        <taxon>Oscillatoriales</taxon>
        <taxon>Laspinemataceae</taxon>
        <taxon>Laspinema</taxon>
        <taxon>Laspinema palackyanum</taxon>
    </lineage>
</organism>
<evidence type="ECO:0000313" key="1">
    <source>
        <dbReference type="EMBL" id="MCT7969423.1"/>
    </source>
</evidence>
<dbReference type="InterPro" id="IPR043519">
    <property type="entry name" value="NT_sf"/>
</dbReference>
<reference evidence="1 2" key="1">
    <citation type="journal article" date="2022" name="Front. Microbiol.">
        <title>High genomic differentiation and limited gene flow indicate recent cryptic speciation within the genus Laspinema (cyanobacteria).</title>
        <authorList>
            <person name="Stanojkovic A."/>
            <person name="Skoupy S."/>
            <person name="Skaloud P."/>
            <person name="Dvorak P."/>
        </authorList>
    </citation>
    <scope>NUCLEOTIDE SEQUENCE [LARGE SCALE GENOMIC DNA]</scope>
    <source>
        <strain evidence="1 2">D2a</strain>
    </source>
</reference>
<sequence length="145" mass="16391">MLNPDFKEFIQLLNANQVNYLIIGGYAVAIHGHPRYTKDIDIWVEMSSQNADKIITALKQFGFGSLGLSAQDFQTPDQIIQLGYPPNRIDLITTPDGIDFETCYRSKTEVMVDDIPVQFIDLDNLKKNKKASGRLQDLADLENLE</sequence>
<dbReference type="SUPFAM" id="SSF81301">
    <property type="entry name" value="Nucleotidyltransferase"/>
    <property type="match status" value="1"/>
</dbReference>
<dbReference type="Proteomes" id="UP001525890">
    <property type="component" value="Unassembled WGS sequence"/>
</dbReference>
<keyword evidence="2" id="KW-1185">Reference proteome</keyword>
<gene>
    <name evidence="1" type="ORF">NG799_24200</name>
</gene>
<dbReference type="Pfam" id="PF10706">
    <property type="entry name" value="Aminoglyc_resit"/>
    <property type="match status" value="1"/>
</dbReference>
<protein>
    <submittedName>
        <fullName evidence="1">Uncharacterized protein</fullName>
    </submittedName>
</protein>
<dbReference type="InterPro" id="IPR019646">
    <property type="entry name" value="Aminoglyc_AdlTrfase"/>
</dbReference>
<proteinExistence type="predicted"/>
<evidence type="ECO:0000313" key="2">
    <source>
        <dbReference type="Proteomes" id="UP001525890"/>
    </source>
</evidence>
<dbReference type="RefSeq" id="WP_368008891.1">
    <property type="nucleotide sequence ID" value="NZ_JAMXFF010000050.1"/>
</dbReference>
<dbReference type="Gene3D" id="3.30.460.40">
    <property type="match status" value="1"/>
</dbReference>
<comment type="caution">
    <text evidence="1">The sequence shown here is derived from an EMBL/GenBank/DDBJ whole genome shotgun (WGS) entry which is preliminary data.</text>
</comment>